<sequence>MKILNGPHEIKEYDYTRIVGIIEALVYLKGEAKKTGNEDIEILIQSTFNIIITTYCLVLRNGCLDESDKDSQRETYMTLVHTT</sequence>
<evidence type="ECO:0000313" key="1">
    <source>
        <dbReference type="EMBL" id="QQG36617.1"/>
    </source>
</evidence>
<reference evidence="1 2" key="1">
    <citation type="submission" date="2020-07" db="EMBL/GenBank/DDBJ databases">
        <title>Huge and variable diversity of episymbiotic CPR bacteria and DPANN archaea in groundwater ecosystems.</title>
        <authorList>
            <person name="He C.Y."/>
            <person name="Keren R."/>
            <person name="Whittaker M."/>
            <person name="Farag I.F."/>
            <person name="Doudna J."/>
            <person name="Cate J.H.D."/>
            <person name="Banfield J.F."/>
        </authorList>
    </citation>
    <scope>NUCLEOTIDE SEQUENCE [LARGE SCALE GENOMIC DNA]</scope>
    <source>
        <strain evidence="1">NC_groundwater_70_Ag_B-0.1um_54_66</strain>
    </source>
</reference>
<organism evidence="1 2">
    <name type="scientific">Micavibrio aeruginosavorus</name>
    <dbReference type="NCBI Taxonomy" id="349221"/>
    <lineage>
        <taxon>Bacteria</taxon>
        <taxon>Pseudomonadati</taxon>
        <taxon>Bdellovibrionota</taxon>
        <taxon>Bdellovibrionia</taxon>
        <taxon>Bdellovibrionales</taxon>
        <taxon>Pseudobdellovibrionaceae</taxon>
        <taxon>Micavibrio</taxon>
    </lineage>
</organism>
<evidence type="ECO:0000313" key="2">
    <source>
        <dbReference type="Proteomes" id="UP000595362"/>
    </source>
</evidence>
<dbReference type="EMBL" id="CP066681">
    <property type="protein sequence ID" value="QQG36617.1"/>
    <property type="molecule type" value="Genomic_DNA"/>
</dbReference>
<gene>
    <name evidence="1" type="ORF">HYS17_02210</name>
</gene>
<accession>A0A7T5R321</accession>
<protein>
    <submittedName>
        <fullName evidence="1">Uncharacterized protein</fullName>
    </submittedName>
</protein>
<dbReference type="AlphaFoldDB" id="A0A7T5R321"/>
<dbReference type="Proteomes" id="UP000595362">
    <property type="component" value="Chromosome"/>
</dbReference>
<proteinExistence type="predicted"/>
<name>A0A7T5R321_9BACT</name>